<evidence type="ECO:0000259" key="10">
    <source>
        <dbReference type="PROSITE" id="PS50893"/>
    </source>
</evidence>
<dbReference type="InterPro" id="IPR027417">
    <property type="entry name" value="P-loop_NTPase"/>
</dbReference>
<dbReference type="InterPro" id="IPR011527">
    <property type="entry name" value="ABC1_TM_dom"/>
</dbReference>
<dbReference type="CDD" id="cd03250">
    <property type="entry name" value="ABCC_MRP_domain1"/>
    <property type="match status" value="1"/>
</dbReference>
<feature type="transmembrane region" description="Helical" evidence="9">
    <location>
        <begin position="381"/>
        <end position="401"/>
    </location>
</feature>
<dbReference type="EMBL" id="OZ037947">
    <property type="protein sequence ID" value="CAL1707864.1"/>
    <property type="molecule type" value="Genomic_DNA"/>
</dbReference>
<feature type="transmembrane region" description="Helical" evidence="9">
    <location>
        <begin position="1091"/>
        <end position="1119"/>
    </location>
</feature>
<feature type="transmembrane region" description="Helical" evidence="9">
    <location>
        <begin position="29"/>
        <end position="48"/>
    </location>
</feature>
<feature type="transmembrane region" description="Helical" evidence="9">
    <location>
        <begin position="253"/>
        <end position="282"/>
    </location>
</feature>
<dbReference type="CDD" id="cd18579">
    <property type="entry name" value="ABC_6TM_ABCC_D1"/>
    <property type="match status" value="1"/>
</dbReference>
<evidence type="ECO:0008006" key="14">
    <source>
        <dbReference type="Google" id="ProtNLM"/>
    </source>
</evidence>
<dbReference type="SUPFAM" id="SSF90123">
    <property type="entry name" value="ABC transporter transmembrane region"/>
    <property type="match status" value="2"/>
</dbReference>
<name>A0ABP1DLP6_9APHY</name>
<feature type="transmembrane region" description="Helical" evidence="9">
    <location>
        <begin position="987"/>
        <end position="1010"/>
    </location>
</feature>
<dbReference type="PROSITE" id="PS50929">
    <property type="entry name" value="ABC_TM1F"/>
    <property type="match status" value="2"/>
</dbReference>
<evidence type="ECO:0000256" key="8">
    <source>
        <dbReference type="ARBA" id="ARBA00023180"/>
    </source>
</evidence>
<organism evidence="12 13">
    <name type="scientific">Somion occarium</name>
    <dbReference type="NCBI Taxonomy" id="3059160"/>
    <lineage>
        <taxon>Eukaryota</taxon>
        <taxon>Fungi</taxon>
        <taxon>Dikarya</taxon>
        <taxon>Basidiomycota</taxon>
        <taxon>Agaricomycotina</taxon>
        <taxon>Agaricomycetes</taxon>
        <taxon>Polyporales</taxon>
        <taxon>Cerrenaceae</taxon>
        <taxon>Somion</taxon>
    </lineage>
</organism>
<evidence type="ECO:0000313" key="12">
    <source>
        <dbReference type="EMBL" id="CAL1707864.1"/>
    </source>
</evidence>
<keyword evidence="4" id="KW-0547">Nucleotide-binding</keyword>
<dbReference type="InterPro" id="IPR017871">
    <property type="entry name" value="ABC_transporter-like_CS"/>
</dbReference>
<dbReference type="InterPro" id="IPR044726">
    <property type="entry name" value="ABCC_6TM_D2"/>
</dbReference>
<dbReference type="SMART" id="SM00382">
    <property type="entry name" value="AAA"/>
    <property type="match status" value="2"/>
</dbReference>
<dbReference type="SUPFAM" id="SSF52540">
    <property type="entry name" value="P-loop containing nucleoside triphosphate hydrolases"/>
    <property type="match status" value="2"/>
</dbReference>
<dbReference type="InterPro" id="IPR044746">
    <property type="entry name" value="ABCC_6TM_D1"/>
</dbReference>
<feature type="transmembrane region" description="Helical" evidence="9">
    <location>
        <begin position="407"/>
        <end position="425"/>
    </location>
</feature>
<feature type="domain" description="ABC transmembrane type-1" evidence="11">
    <location>
        <begin position="274"/>
        <end position="552"/>
    </location>
</feature>
<dbReference type="Gene3D" id="1.20.1560.10">
    <property type="entry name" value="ABC transporter type 1, transmembrane domain"/>
    <property type="match status" value="2"/>
</dbReference>
<keyword evidence="8" id="KW-0325">Glycoprotein</keyword>
<dbReference type="Pfam" id="PF24357">
    <property type="entry name" value="TMD0_ABC"/>
    <property type="match status" value="1"/>
</dbReference>
<dbReference type="CDD" id="cd18580">
    <property type="entry name" value="ABC_6TM_ABCC_D2"/>
    <property type="match status" value="1"/>
</dbReference>
<feature type="transmembrane region" description="Helical" evidence="9">
    <location>
        <begin position="154"/>
        <end position="176"/>
    </location>
</feature>
<feature type="domain" description="ABC transporter" evidence="10">
    <location>
        <begin position="591"/>
        <end position="834"/>
    </location>
</feature>
<feature type="transmembrane region" description="Helical" evidence="9">
    <location>
        <begin position="129"/>
        <end position="148"/>
    </location>
</feature>
<evidence type="ECO:0000256" key="2">
    <source>
        <dbReference type="ARBA" id="ARBA00022448"/>
    </source>
</evidence>
<keyword evidence="7 9" id="KW-0472">Membrane</keyword>
<dbReference type="InterPro" id="IPR050173">
    <property type="entry name" value="ABC_transporter_C-like"/>
</dbReference>
<feature type="transmembrane region" description="Helical" evidence="9">
    <location>
        <begin position="302"/>
        <end position="326"/>
    </location>
</feature>
<evidence type="ECO:0000256" key="7">
    <source>
        <dbReference type="ARBA" id="ARBA00023136"/>
    </source>
</evidence>
<sequence>MSSCSQDSSFGPGSSCRNLDFTLFFEQSILSFTPDVVFVVFACIRLVYLWYQTNKLASVGWIHIAAKALLLCMILSVNAASLKYSLDIIDKKTFFLWIPALVMQLVSAVPLAVLVVAEHFRSSNPSMIIICYTLVKGLFTAAAVRSHLQIGVFLTAHAFAVLTALSAASYLSLLCVETVEKRRLLRRKTLPTVSTASFLSRSLCFWLIPLLWTGRKKTLTIDDCGVIPDDLSAQSTGGKLHSALYSTRKGTHYLLIASFKAFGLQFIAPILPRVLLLLATFGQPLLVNQTISFVSDPGQPAVQGWALVGGFICIYALITITTSLYWEKAFNATVQYRGALVSNIYKKSLKLSSTKSRSLGSGVASTYMSVDVERICEGMEYIHEMWAALLSIALSIVILYSQATWPAFLPIAVTLLLMLAAGIAGRKTGVHQNAWLGATDKRVKFLSSIIHKFLPIKWSRYEGILAEKAAEFRAAEMNRARSFYNLVALMAAVSNSAGTLCILSVLGPYAALAARGDGAALDPNRLFTIVTTVNLLSSPLNILGQYMPSIFAAYASIKRIESFLLFDEKEDNADSDKGSSEKAESEELTSIKMVDAVFAWSPDSEPFLQDININLCGGQLHLCTGPVASGKSLLLLSILRECSLRTGQYIPPQGRIAYASQDALIIPGSVRENIIFGLPFDEERYLKVVDACALRHDLNRLKAGDQTILGEKGGTLSGGQKQRIALARAIYADAPWTLLDDPLSALDAETETHSECCSNLLVPRPTLSWAIVFQSLFSQSGILKNKSVLLVTHNLKHISSADNVIVLNVGRIQYQGPPEGYELAYDPTSDSTNSATKGATNPDIAMDQAAEQEDDEAPLQKSSIGWVPYIFYSEMTPWLQVSSIIFLIVVASAGRTGLQFYLRGWSNSNGQHIAAWTGGYAAISIALLINTAMMLWQLSLAITSHSGVNIHAAEVKGLFGTAPSYFMTTPLGRIINRLSQDIFLVDFEFPIALVNGLSTFGILIGILILIVIPAPWLILMLLPLAVAYYITLRFYVRTSKQLQHLEAASKSPLYTVFSTTLSGLECIRALHVQSHFEEQNDRYLDRSQKPFFFRFGGMIFLRTMLSGIAFIVAVSLASLAVGLRRSVDPSFLGLALSSLTNLSQYLSALLMSLALIENGTVAVSRIHEIATLPPEPDDAKDAITPVDWPQEGTVVFDNVQLRYRADLSPALRGIFFEVQGGQKIGICGRSGSGKSSLVLALLRALDESLTVGRILIDGIDTRSLPLGTLRKSLSLVAQEPFLWYSSIRENLNPEGDLLEKDMWAALQRVGMHDAVSTLPEKLDTVLEDEASLSRGQRQLLCLARVLLRKRKIVILDEASSSLDFETDEKMRQVVRTELADCTVLAVAHRIATIIDFDRIIVVDDGVIVESGSPAELLALPNGRFASLATSQGLILETTTT</sequence>
<dbReference type="Pfam" id="PF00664">
    <property type="entry name" value="ABC_membrane"/>
    <property type="match status" value="2"/>
</dbReference>
<dbReference type="Proteomes" id="UP001497453">
    <property type="component" value="Chromosome 4"/>
</dbReference>
<comment type="subcellular location">
    <subcellularLocation>
        <location evidence="1">Membrane</location>
        <topology evidence="1">Multi-pass membrane protein</topology>
    </subcellularLocation>
</comment>
<protein>
    <recommendedName>
        <fullName evidence="14">P-loop containing nucleoside triphosphate hydrolase protein</fullName>
    </recommendedName>
</protein>
<dbReference type="PANTHER" id="PTHR24223:SF399">
    <property type="entry name" value="ABC TRANSPORTER ATNG"/>
    <property type="match status" value="1"/>
</dbReference>
<evidence type="ECO:0000256" key="6">
    <source>
        <dbReference type="ARBA" id="ARBA00022989"/>
    </source>
</evidence>
<feature type="transmembrane region" description="Helical" evidence="9">
    <location>
        <begin position="483"/>
        <end position="506"/>
    </location>
</feature>
<dbReference type="PROSITE" id="PS50893">
    <property type="entry name" value="ABC_TRANSPORTER_2"/>
    <property type="match status" value="2"/>
</dbReference>
<feature type="domain" description="ABC transporter" evidence="10">
    <location>
        <begin position="1194"/>
        <end position="1429"/>
    </location>
</feature>
<dbReference type="CDD" id="cd03244">
    <property type="entry name" value="ABCC_MRP_domain2"/>
    <property type="match status" value="1"/>
</dbReference>
<proteinExistence type="predicted"/>
<feature type="transmembrane region" description="Helical" evidence="9">
    <location>
        <begin position="878"/>
        <end position="901"/>
    </location>
</feature>
<evidence type="ECO:0000259" key="11">
    <source>
        <dbReference type="PROSITE" id="PS50929"/>
    </source>
</evidence>
<dbReference type="PROSITE" id="PS00211">
    <property type="entry name" value="ABC_TRANSPORTER_1"/>
    <property type="match status" value="1"/>
</dbReference>
<keyword evidence="5" id="KW-0067">ATP-binding</keyword>
<dbReference type="Gene3D" id="3.40.50.300">
    <property type="entry name" value="P-loop containing nucleotide triphosphate hydrolases"/>
    <property type="match status" value="2"/>
</dbReference>
<reference evidence="13" key="1">
    <citation type="submission" date="2024-04" db="EMBL/GenBank/DDBJ databases">
        <authorList>
            <person name="Shaw F."/>
            <person name="Minotto A."/>
        </authorList>
    </citation>
    <scope>NUCLEOTIDE SEQUENCE [LARGE SCALE GENOMIC DNA]</scope>
</reference>
<feature type="transmembrane region" description="Helical" evidence="9">
    <location>
        <begin position="94"/>
        <end position="117"/>
    </location>
</feature>
<evidence type="ECO:0000256" key="1">
    <source>
        <dbReference type="ARBA" id="ARBA00004141"/>
    </source>
</evidence>
<keyword evidence="6 9" id="KW-1133">Transmembrane helix</keyword>
<keyword evidence="13" id="KW-1185">Reference proteome</keyword>
<dbReference type="PANTHER" id="PTHR24223">
    <property type="entry name" value="ATP-BINDING CASSETTE SUB-FAMILY C"/>
    <property type="match status" value="1"/>
</dbReference>
<accession>A0ABP1DLP6</accession>
<dbReference type="Pfam" id="PF00005">
    <property type="entry name" value="ABC_tran"/>
    <property type="match status" value="2"/>
</dbReference>
<evidence type="ECO:0000256" key="4">
    <source>
        <dbReference type="ARBA" id="ARBA00022741"/>
    </source>
</evidence>
<feature type="domain" description="ABC transmembrane type-1" evidence="11">
    <location>
        <begin position="884"/>
        <end position="1158"/>
    </location>
</feature>
<evidence type="ECO:0000256" key="3">
    <source>
        <dbReference type="ARBA" id="ARBA00022692"/>
    </source>
</evidence>
<dbReference type="InterPro" id="IPR036640">
    <property type="entry name" value="ABC1_TM_sf"/>
</dbReference>
<dbReference type="InterPro" id="IPR056227">
    <property type="entry name" value="TMD0_ABC"/>
</dbReference>
<dbReference type="InterPro" id="IPR003593">
    <property type="entry name" value="AAA+_ATPase"/>
</dbReference>
<evidence type="ECO:0000313" key="13">
    <source>
        <dbReference type="Proteomes" id="UP001497453"/>
    </source>
</evidence>
<dbReference type="InterPro" id="IPR003439">
    <property type="entry name" value="ABC_transporter-like_ATP-bd"/>
</dbReference>
<feature type="transmembrane region" description="Helical" evidence="9">
    <location>
        <begin position="913"/>
        <end position="936"/>
    </location>
</feature>
<keyword evidence="3 9" id="KW-0812">Transmembrane</keyword>
<keyword evidence="2" id="KW-0813">Transport</keyword>
<evidence type="ECO:0000256" key="5">
    <source>
        <dbReference type="ARBA" id="ARBA00022840"/>
    </source>
</evidence>
<gene>
    <name evidence="12" type="ORF">GFSPODELE1_LOCUS6574</name>
</gene>
<feature type="transmembrane region" description="Helical" evidence="9">
    <location>
        <begin position="60"/>
        <end position="82"/>
    </location>
</feature>
<evidence type="ECO:0000256" key="9">
    <source>
        <dbReference type="SAM" id="Phobius"/>
    </source>
</evidence>